<dbReference type="EMBL" id="BJJW01000005">
    <property type="protein sequence ID" value="GDZ83588.1"/>
    <property type="molecule type" value="Genomic_DNA"/>
</dbReference>
<evidence type="ECO:0000313" key="1">
    <source>
        <dbReference type="EMBL" id="GDZ83588.1"/>
    </source>
</evidence>
<sequence length="156" mass="18227">MLNDKPYFLINPKWYTYEERLTANGLPFQRFELTNQASPEAIASFKETMLQLSQETTIDPEHLNRFQQALGFAAKKHYLSEEHGLSSDAIKAELRFISAAIRSYQLLDDSLSAPNTLIFRKRIATLYRQFLKQHPQSVVDENLNHWIIQQDQQLNQ</sequence>
<reference evidence="1 2" key="1">
    <citation type="submission" date="2019-04" db="EMBL/GenBank/DDBJ databases">
        <title>A pseudo-fructophilic Leuconostoc citreum strain F192-5 isolated from peel of satsuma mandarin: the first report for isolation and characterization of strain-dependent fructophilic-like characteristics.</title>
        <authorList>
            <person name="Maeno S."/>
            <person name="Tanizawa Y."/>
            <person name="Kajikawa A."/>
            <person name="Kanesaki Y."/>
            <person name="Kubota E."/>
            <person name="Arita M."/>
            <person name="Leon D."/>
            <person name="Endo A."/>
        </authorList>
    </citation>
    <scope>NUCLEOTIDE SEQUENCE [LARGE SCALE GENOMIC DNA]</scope>
    <source>
        <strain evidence="1 2">F192-5</strain>
    </source>
</reference>
<accession>A0A5A5TZE8</accession>
<dbReference type="Proteomes" id="UP000323274">
    <property type="component" value="Unassembled WGS sequence"/>
</dbReference>
<dbReference type="AlphaFoldDB" id="A0A5A5TZE8"/>
<evidence type="ECO:0000313" key="2">
    <source>
        <dbReference type="Proteomes" id="UP000323274"/>
    </source>
</evidence>
<proteinExistence type="predicted"/>
<evidence type="ECO:0008006" key="3">
    <source>
        <dbReference type="Google" id="ProtNLM"/>
    </source>
</evidence>
<protein>
    <recommendedName>
        <fullName evidence="3">Substrate-binding protein</fullName>
    </recommendedName>
</protein>
<organism evidence="1 2">
    <name type="scientific">Leuconostoc citreum</name>
    <dbReference type="NCBI Taxonomy" id="33964"/>
    <lineage>
        <taxon>Bacteria</taxon>
        <taxon>Bacillati</taxon>
        <taxon>Bacillota</taxon>
        <taxon>Bacilli</taxon>
        <taxon>Lactobacillales</taxon>
        <taxon>Lactobacillaceae</taxon>
        <taxon>Leuconostoc</taxon>
    </lineage>
</organism>
<name>A0A5A5TZE8_LEUCI</name>
<dbReference type="RefSeq" id="WP_004904762.1">
    <property type="nucleotide sequence ID" value="NZ_BJJW01000005.1"/>
</dbReference>
<gene>
    <name evidence="1" type="ORF">LCIT_08300</name>
</gene>
<comment type="caution">
    <text evidence="1">The sequence shown here is derived from an EMBL/GenBank/DDBJ whole genome shotgun (WGS) entry which is preliminary data.</text>
</comment>
<dbReference type="GeneID" id="61101666"/>